<dbReference type="EMBL" id="CP001650">
    <property type="protein sequence ID" value="ADF53516.1"/>
    <property type="molecule type" value="Genomic_DNA"/>
</dbReference>
<name>D5BIA3_ZUNPS</name>
<accession>D5BIA3</accession>
<dbReference type="KEGG" id="zpr:ZPR_3199"/>
<evidence type="ECO:0000313" key="1">
    <source>
        <dbReference type="EMBL" id="ADF53516.1"/>
    </source>
</evidence>
<reference evidence="1 2" key="1">
    <citation type="journal article" date="2010" name="BMC Genomics">
        <title>The complete genome of Zunongwangia profunda SM-A87 reveals its adaptation to the deep-sea environment and ecological role in sedimentary organic nitrogen degradation.</title>
        <authorList>
            <person name="Qin Q.L."/>
            <person name="Zhang X.Y."/>
            <person name="Wang X.M."/>
            <person name="Liu G.M."/>
            <person name="Chen X.L."/>
            <person name="Xie B.B."/>
            <person name="Dang H.Y."/>
            <person name="Zhou B.C."/>
            <person name="Yu J."/>
            <person name="Zhang Y.Z."/>
        </authorList>
    </citation>
    <scope>NUCLEOTIDE SEQUENCE [LARGE SCALE GENOMIC DNA]</scope>
    <source>
        <strain evidence="2">DSM 18752 / CCTCC AB 206139 / SM-A87</strain>
    </source>
</reference>
<dbReference type="Proteomes" id="UP000001654">
    <property type="component" value="Chromosome"/>
</dbReference>
<gene>
    <name evidence="1" type="ordered locus">ZPR_3199</name>
</gene>
<evidence type="ECO:0000313" key="2">
    <source>
        <dbReference type="Proteomes" id="UP000001654"/>
    </source>
</evidence>
<dbReference type="AlphaFoldDB" id="D5BIA3"/>
<sequence>MGRVNYASILNTKRGEKIDICEFQSTYRPSSVCRKQMAEFNLGNVSG</sequence>
<protein>
    <submittedName>
        <fullName evidence="1">Uncharacterized protein</fullName>
    </submittedName>
</protein>
<organism evidence="1 2">
    <name type="scientific">Zunongwangia profunda (strain DSM 18752 / CCTCC AB 206139 / SM-A87)</name>
    <name type="common">Wangia profunda</name>
    <dbReference type="NCBI Taxonomy" id="655815"/>
    <lineage>
        <taxon>Bacteria</taxon>
        <taxon>Pseudomonadati</taxon>
        <taxon>Bacteroidota</taxon>
        <taxon>Flavobacteriia</taxon>
        <taxon>Flavobacteriales</taxon>
        <taxon>Flavobacteriaceae</taxon>
        <taxon>Zunongwangia</taxon>
    </lineage>
</organism>
<keyword evidence="2" id="KW-1185">Reference proteome</keyword>
<dbReference type="HOGENOM" id="CLU_3175100_0_0_10"/>
<proteinExistence type="predicted"/>